<dbReference type="InterPro" id="IPR050307">
    <property type="entry name" value="Sterol_Desaturase_Related"/>
</dbReference>
<evidence type="ECO:0000313" key="8">
    <source>
        <dbReference type="Proteomes" id="UP000198462"/>
    </source>
</evidence>
<evidence type="ECO:0000256" key="4">
    <source>
        <dbReference type="ARBA" id="ARBA00023136"/>
    </source>
</evidence>
<dbReference type="GO" id="GO:0005506">
    <property type="term" value="F:iron ion binding"/>
    <property type="evidence" value="ECO:0007669"/>
    <property type="project" value="InterPro"/>
</dbReference>
<dbReference type="EMBL" id="NFZT01000001">
    <property type="protein sequence ID" value="OWV33784.1"/>
    <property type="molecule type" value="Genomic_DNA"/>
</dbReference>
<dbReference type="GO" id="GO:0008610">
    <property type="term" value="P:lipid biosynthetic process"/>
    <property type="evidence" value="ECO:0007669"/>
    <property type="project" value="InterPro"/>
</dbReference>
<evidence type="ECO:0000256" key="5">
    <source>
        <dbReference type="SAM" id="Phobius"/>
    </source>
</evidence>
<protein>
    <submittedName>
        <fullName evidence="7">Fatty acid hydroxylase</fullName>
    </submittedName>
</protein>
<name>A0A219B6H1_9SPHN</name>
<keyword evidence="8" id="KW-1185">Reference proteome</keyword>
<keyword evidence="2 5" id="KW-0812">Transmembrane</keyword>
<reference evidence="8" key="1">
    <citation type="submission" date="2017-05" db="EMBL/GenBank/DDBJ databases">
        <authorList>
            <person name="Lin X."/>
        </authorList>
    </citation>
    <scope>NUCLEOTIDE SEQUENCE [LARGE SCALE GENOMIC DNA]</scope>
    <source>
        <strain evidence="8">JLT2012</strain>
    </source>
</reference>
<dbReference type="OrthoDB" id="9770329at2"/>
<dbReference type="Proteomes" id="UP000198462">
    <property type="component" value="Unassembled WGS sequence"/>
</dbReference>
<proteinExistence type="predicted"/>
<organism evidence="7 8">
    <name type="scientific">Pacificimonas flava</name>
    <dbReference type="NCBI Taxonomy" id="1234595"/>
    <lineage>
        <taxon>Bacteria</taxon>
        <taxon>Pseudomonadati</taxon>
        <taxon>Pseudomonadota</taxon>
        <taxon>Alphaproteobacteria</taxon>
        <taxon>Sphingomonadales</taxon>
        <taxon>Sphingosinicellaceae</taxon>
        <taxon>Pacificimonas</taxon>
    </lineage>
</organism>
<evidence type="ECO:0000256" key="1">
    <source>
        <dbReference type="ARBA" id="ARBA00004370"/>
    </source>
</evidence>
<evidence type="ECO:0000256" key="2">
    <source>
        <dbReference type="ARBA" id="ARBA00022692"/>
    </source>
</evidence>
<gene>
    <name evidence="7" type="ORF">B5C34_10125</name>
</gene>
<feature type="domain" description="Fatty acid hydroxylase" evidence="6">
    <location>
        <begin position="112"/>
        <end position="246"/>
    </location>
</feature>
<dbReference type="GO" id="GO:0016020">
    <property type="term" value="C:membrane"/>
    <property type="evidence" value="ECO:0007669"/>
    <property type="project" value="UniProtKB-SubCell"/>
</dbReference>
<sequence>MEFCMAIFRTLYAPLYFLVFLGSATLIISNGVSPAWLIPLFLGSVTVSLLAERIAPFDDCWNSSHGDSRRDIAHAVVNEGSILILVLLLPIIASFVPWPSVWPDAWPFWTQVVLAIIILDVGITLTHYASHRNALLWRFHAVHHSVRRMYGFNGFLKHPVHQLIEISIGALPWLLMGIPTDVAVVGTFAVVIQLQLQHSNVDMRIGLLRYVWAVAPVHRHHHLASETEGDVNFGLFLTIWDLLLGTGKFASSTHIRSGTVGLAGVVSYPETYLAQLTEPFRTRQPSHVTRPVRNEGQA</sequence>
<feature type="transmembrane region" description="Helical" evidence="5">
    <location>
        <begin position="76"/>
        <end position="96"/>
    </location>
</feature>
<feature type="transmembrane region" description="Helical" evidence="5">
    <location>
        <begin position="35"/>
        <end position="55"/>
    </location>
</feature>
<evidence type="ECO:0000313" key="7">
    <source>
        <dbReference type="EMBL" id="OWV33784.1"/>
    </source>
</evidence>
<comment type="subcellular location">
    <subcellularLocation>
        <location evidence="1">Membrane</location>
    </subcellularLocation>
</comment>
<keyword evidence="3 5" id="KW-1133">Transmembrane helix</keyword>
<feature type="transmembrane region" description="Helical" evidence="5">
    <location>
        <begin position="12"/>
        <end position="29"/>
    </location>
</feature>
<dbReference type="PANTHER" id="PTHR11863">
    <property type="entry name" value="STEROL DESATURASE"/>
    <property type="match status" value="1"/>
</dbReference>
<evidence type="ECO:0000256" key="3">
    <source>
        <dbReference type="ARBA" id="ARBA00022989"/>
    </source>
</evidence>
<dbReference type="GO" id="GO:0016491">
    <property type="term" value="F:oxidoreductase activity"/>
    <property type="evidence" value="ECO:0007669"/>
    <property type="project" value="InterPro"/>
</dbReference>
<accession>A0A219B6H1</accession>
<dbReference type="InterPro" id="IPR006694">
    <property type="entry name" value="Fatty_acid_hydroxylase"/>
</dbReference>
<feature type="transmembrane region" description="Helical" evidence="5">
    <location>
        <begin position="108"/>
        <end position="129"/>
    </location>
</feature>
<comment type="caution">
    <text evidence="7">The sequence shown here is derived from an EMBL/GenBank/DDBJ whole genome shotgun (WGS) entry which is preliminary data.</text>
</comment>
<dbReference type="Pfam" id="PF04116">
    <property type="entry name" value="FA_hydroxylase"/>
    <property type="match status" value="1"/>
</dbReference>
<evidence type="ECO:0000259" key="6">
    <source>
        <dbReference type="Pfam" id="PF04116"/>
    </source>
</evidence>
<keyword evidence="4 5" id="KW-0472">Membrane</keyword>
<dbReference type="AlphaFoldDB" id="A0A219B6H1"/>